<organism evidence="7 8">
    <name type="scientific">Lasiosphaeris hirsuta</name>
    <dbReference type="NCBI Taxonomy" id="260670"/>
    <lineage>
        <taxon>Eukaryota</taxon>
        <taxon>Fungi</taxon>
        <taxon>Dikarya</taxon>
        <taxon>Ascomycota</taxon>
        <taxon>Pezizomycotina</taxon>
        <taxon>Sordariomycetes</taxon>
        <taxon>Sordariomycetidae</taxon>
        <taxon>Sordariales</taxon>
        <taxon>Lasiosphaeriaceae</taxon>
        <taxon>Lasiosphaeris</taxon>
    </lineage>
</organism>
<feature type="region of interest" description="Disordered" evidence="5">
    <location>
        <begin position="175"/>
        <end position="195"/>
    </location>
</feature>
<keyword evidence="3 6" id="KW-1133">Transmembrane helix</keyword>
<evidence type="ECO:0000313" key="8">
    <source>
        <dbReference type="Proteomes" id="UP001172102"/>
    </source>
</evidence>
<feature type="region of interest" description="Disordered" evidence="5">
    <location>
        <begin position="228"/>
        <end position="251"/>
    </location>
</feature>
<evidence type="ECO:0008006" key="9">
    <source>
        <dbReference type="Google" id="ProtNLM"/>
    </source>
</evidence>
<evidence type="ECO:0000313" key="7">
    <source>
        <dbReference type="EMBL" id="KAK0711745.1"/>
    </source>
</evidence>
<feature type="transmembrane region" description="Helical" evidence="6">
    <location>
        <begin position="115"/>
        <end position="140"/>
    </location>
</feature>
<dbReference type="SUPFAM" id="SSF144083">
    <property type="entry name" value="Magnesium transport protein CorA, transmembrane region"/>
    <property type="match status" value="1"/>
</dbReference>
<comment type="caution">
    <text evidence="7">The sequence shown here is derived from an EMBL/GenBank/DDBJ whole genome shotgun (WGS) entry which is preliminary data.</text>
</comment>
<evidence type="ECO:0000256" key="1">
    <source>
        <dbReference type="ARBA" id="ARBA00004141"/>
    </source>
</evidence>
<keyword evidence="8" id="KW-1185">Reference proteome</keyword>
<dbReference type="GO" id="GO:0016020">
    <property type="term" value="C:membrane"/>
    <property type="evidence" value="ECO:0007669"/>
    <property type="project" value="UniProtKB-SubCell"/>
</dbReference>
<reference evidence="7" key="1">
    <citation type="submission" date="2023-06" db="EMBL/GenBank/DDBJ databases">
        <title>Genome-scale phylogeny and comparative genomics of the fungal order Sordariales.</title>
        <authorList>
            <consortium name="Lawrence Berkeley National Laboratory"/>
            <person name="Hensen N."/>
            <person name="Bonometti L."/>
            <person name="Westerberg I."/>
            <person name="Brannstrom I.O."/>
            <person name="Guillou S."/>
            <person name="Cros-Aarteil S."/>
            <person name="Calhoun S."/>
            <person name="Haridas S."/>
            <person name="Kuo A."/>
            <person name="Mondo S."/>
            <person name="Pangilinan J."/>
            <person name="Riley R."/>
            <person name="Labutti K."/>
            <person name="Andreopoulos B."/>
            <person name="Lipzen A."/>
            <person name="Chen C."/>
            <person name="Yanf M."/>
            <person name="Daum C."/>
            <person name="Ng V."/>
            <person name="Clum A."/>
            <person name="Steindorff A."/>
            <person name="Ohm R."/>
            <person name="Martin F."/>
            <person name="Silar P."/>
            <person name="Natvig D."/>
            <person name="Lalanne C."/>
            <person name="Gautier V."/>
            <person name="Ament-Velasquez S.L."/>
            <person name="Kruys A."/>
            <person name="Hutchinson M.I."/>
            <person name="Powell A.J."/>
            <person name="Barry K."/>
            <person name="Miller A.N."/>
            <person name="Grigoriev I.V."/>
            <person name="Debuchy R."/>
            <person name="Gladieux P."/>
            <person name="Thoren M.H."/>
            <person name="Johannesson H."/>
        </authorList>
    </citation>
    <scope>NUCLEOTIDE SEQUENCE</scope>
    <source>
        <strain evidence="7">SMH4607-1</strain>
    </source>
</reference>
<proteinExistence type="predicted"/>
<evidence type="ECO:0000256" key="2">
    <source>
        <dbReference type="ARBA" id="ARBA00022692"/>
    </source>
</evidence>
<dbReference type="GO" id="GO:0046873">
    <property type="term" value="F:metal ion transmembrane transporter activity"/>
    <property type="evidence" value="ECO:0007669"/>
    <property type="project" value="InterPro"/>
</dbReference>
<gene>
    <name evidence="7" type="ORF">B0H67DRAFT_300255</name>
</gene>
<dbReference type="Pfam" id="PF01544">
    <property type="entry name" value="CorA"/>
    <property type="match status" value="1"/>
</dbReference>
<evidence type="ECO:0000256" key="3">
    <source>
        <dbReference type="ARBA" id="ARBA00022989"/>
    </source>
</evidence>
<name>A0AA40A9I8_9PEZI</name>
<protein>
    <recommendedName>
        <fullName evidence="9">Magnesium transporter</fullName>
    </recommendedName>
</protein>
<comment type="subcellular location">
    <subcellularLocation>
        <location evidence="1">Membrane</location>
        <topology evidence="1">Multi-pass membrane protein</topology>
    </subcellularLocation>
</comment>
<dbReference type="InterPro" id="IPR045863">
    <property type="entry name" value="CorA_TM1_TM2"/>
</dbReference>
<dbReference type="EMBL" id="JAUKUA010000005">
    <property type="protein sequence ID" value="KAK0711745.1"/>
    <property type="molecule type" value="Genomic_DNA"/>
</dbReference>
<evidence type="ECO:0000256" key="4">
    <source>
        <dbReference type="ARBA" id="ARBA00023136"/>
    </source>
</evidence>
<dbReference type="Gene3D" id="1.20.58.340">
    <property type="entry name" value="Magnesium transport protein CorA, transmembrane region"/>
    <property type="match status" value="1"/>
</dbReference>
<keyword evidence="4 6" id="KW-0472">Membrane</keyword>
<evidence type="ECO:0000256" key="6">
    <source>
        <dbReference type="SAM" id="Phobius"/>
    </source>
</evidence>
<dbReference type="Proteomes" id="UP001172102">
    <property type="component" value="Unassembled WGS sequence"/>
</dbReference>
<keyword evidence="2 6" id="KW-0812">Transmembrane</keyword>
<sequence length="276" mass="30188">MHNLLGRSFPGADIARLDRRWPPVQHHPIPPEKTKAYDLLEETEHRFQDIIRNHQHQQETSEVILRQLENLLSLAFNTQAIAQGQAMASLNVIAAVFLPLSLVSSIFGMTQFDISAIWCPLAAIIVLVLVAVLTIALRYFSVDLNITRHLSPVGPRSARRPVFELANSALVGGKGRAISDTKAPPGSSGTVPEPNQQLNGFPIHGPSKEQDSRTKKFLTWISLKSKGEQVRSPSPEELPLPPTLRGPNQIIGRSHPYQGWALTGAGIVPAGAREGV</sequence>
<dbReference type="AlphaFoldDB" id="A0AA40A9I8"/>
<dbReference type="InterPro" id="IPR002523">
    <property type="entry name" value="MgTranspt_CorA/ZnTranspt_ZntB"/>
</dbReference>
<accession>A0AA40A9I8</accession>
<evidence type="ECO:0000256" key="5">
    <source>
        <dbReference type="SAM" id="MobiDB-lite"/>
    </source>
</evidence>
<feature type="transmembrane region" description="Helical" evidence="6">
    <location>
        <begin position="88"/>
        <end position="109"/>
    </location>
</feature>